<organism evidence="2 3">
    <name type="scientific">Xenoophorus captivus</name>
    <dbReference type="NCBI Taxonomy" id="1517983"/>
    <lineage>
        <taxon>Eukaryota</taxon>
        <taxon>Metazoa</taxon>
        <taxon>Chordata</taxon>
        <taxon>Craniata</taxon>
        <taxon>Vertebrata</taxon>
        <taxon>Euteleostomi</taxon>
        <taxon>Actinopterygii</taxon>
        <taxon>Neopterygii</taxon>
        <taxon>Teleostei</taxon>
        <taxon>Neoteleostei</taxon>
        <taxon>Acanthomorphata</taxon>
        <taxon>Ovalentaria</taxon>
        <taxon>Atherinomorphae</taxon>
        <taxon>Cyprinodontiformes</taxon>
        <taxon>Goodeidae</taxon>
        <taxon>Xenoophorus</taxon>
    </lineage>
</organism>
<reference evidence="2 3" key="1">
    <citation type="submission" date="2021-06" db="EMBL/GenBank/DDBJ databases">
        <authorList>
            <person name="Palmer J.M."/>
        </authorList>
    </citation>
    <scope>NUCLEOTIDE SEQUENCE [LARGE SCALE GENOMIC DNA]</scope>
    <source>
        <strain evidence="2 3">XC_2019</strain>
        <tissue evidence="2">Muscle</tissue>
    </source>
</reference>
<keyword evidence="3" id="KW-1185">Reference proteome</keyword>
<dbReference type="Proteomes" id="UP001434883">
    <property type="component" value="Unassembled WGS sequence"/>
</dbReference>
<gene>
    <name evidence="2" type="ORF">XENOCAPTIV_003042</name>
</gene>
<evidence type="ECO:0000313" key="2">
    <source>
        <dbReference type="EMBL" id="MEQ2203743.1"/>
    </source>
</evidence>
<comment type="caution">
    <text evidence="2">The sequence shown here is derived from an EMBL/GenBank/DDBJ whole genome shotgun (WGS) entry which is preliminary data.</text>
</comment>
<evidence type="ECO:0000313" key="3">
    <source>
        <dbReference type="Proteomes" id="UP001434883"/>
    </source>
</evidence>
<feature type="region of interest" description="Disordered" evidence="1">
    <location>
        <begin position="100"/>
        <end position="124"/>
    </location>
</feature>
<evidence type="ECO:0000256" key="1">
    <source>
        <dbReference type="SAM" id="MobiDB-lite"/>
    </source>
</evidence>
<name>A0ABV0R7Y8_9TELE</name>
<protein>
    <submittedName>
        <fullName evidence="2">Uncharacterized protein</fullName>
    </submittedName>
</protein>
<accession>A0ABV0R7Y8</accession>
<dbReference type="EMBL" id="JAHRIN010034922">
    <property type="protein sequence ID" value="MEQ2203743.1"/>
    <property type="molecule type" value="Genomic_DNA"/>
</dbReference>
<proteinExistence type="predicted"/>
<sequence>MTTLQISQFLSFRFWPYLRLIDGEEKPCCTRGAPPRPCAHGYSHILLCAAPRTEAKLLESNRRSPHGIGSIKAARVALTGDHYRTLEAIKLLELVINDSSPDPADLAQTERDGASRPFPNARIY</sequence>